<dbReference type="InterPro" id="IPR011990">
    <property type="entry name" value="TPR-like_helical_dom_sf"/>
</dbReference>
<dbReference type="AlphaFoldDB" id="A0AAI8C6F8"/>
<dbReference type="SUPFAM" id="SSF48452">
    <property type="entry name" value="TPR-like"/>
    <property type="match status" value="1"/>
</dbReference>
<dbReference type="InterPro" id="IPR011659">
    <property type="entry name" value="WD40"/>
</dbReference>
<accession>A0AAI8C6F8</accession>
<evidence type="ECO:0000259" key="6">
    <source>
        <dbReference type="PROSITE" id="PS51123"/>
    </source>
</evidence>
<evidence type="ECO:0000256" key="1">
    <source>
        <dbReference type="ARBA" id="ARBA00004442"/>
    </source>
</evidence>
<sequence length="640" mass="74140">MRIFLMVLLCSLSITVQAKKKPSLKRADKYYKNTEYAKAADEYKRLILGRRTADYIYLQLADCYDRLNQDIEASRYYGKAIAQNDSTLKPDIYYKYAKVMEKNGRYEAAKDMMQQFVRRAPQDARAKDFLAKPDAHKALVDRYPTYMFQESALNHLEYDDFGAWLNPGDTLYFASNRTKHEKKIPRKIFEVRDKWQRKPNFDLYTAEFKGKDEPIKGVTRIKGRVNRRFNDGPSVISANGQRIYFTSEAYRNRKFRKNDNVKHRDHLMSLFYAKKKKKKWKRVKPLRFTRAGFMYTSPALSPDGKFLYFASNMPGSYGELDIWRVALLEDDEFGKPENLGPVINSGTRNDYPFVSSDNKLYFSSDRWGGYGGMDVYVSDLNNLSNAPTNLGEPINTAKNDFAFSFYPDKNMGLFSSDRIGRTNIYKAFPLCFVEFRTMLKNKSFNTPVADAKVEFINTRRRVEDHGVSSRSGMARGEVKCSETYKIKVSHPDYLDEIIDITVNAEEGVQEIDVFLRPLEELVIGKDKIELGDIQFAFNQTEITENSKIELDKLVKVMKRYPSMRVKINSHSDSKGNPAYNLKLSNDRAKATLDYIVSQGIESSRLESQGYGSQELKVECEPCSEWEDAQNRRSEFIILQR</sequence>
<dbReference type="EMBL" id="CP013690">
    <property type="protein sequence ID" value="ALU27844.1"/>
    <property type="molecule type" value="Genomic_DNA"/>
</dbReference>
<dbReference type="Pfam" id="PF07676">
    <property type="entry name" value="PD40"/>
    <property type="match status" value="3"/>
</dbReference>
<evidence type="ECO:0000313" key="8">
    <source>
        <dbReference type="Proteomes" id="UP000069030"/>
    </source>
</evidence>
<dbReference type="InterPro" id="IPR050330">
    <property type="entry name" value="Bact_OuterMem_StrucFunc"/>
</dbReference>
<dbReference type="InterPro" id="IPR019734">
    <property type="entry name" value="TPR_rpt"/>
</dbReference>
<dbReference type="Pfam" id="PF14559">
    <property type="entry name" value="TPR_19"/>
    <property type="match status" value="1"/>
</dbReference>
<dbReference type="Gene3D" id="2.120.10.30">
    <property type="entry name" value="TolB, C-terminal domain"/>
    <property type="match status" value="1"/>
</dbReference>
<dbReference type="SUPFAM" id="SSF82171">
    <property type="entry name" value="DPP6 N-terminal domain-like"/>
    <property type="match status" value="1"/>
</dbReference>
<keyword evidence="3" id="KW-0998">Cell outer membrane</keyword>
<dbReference type="CDD" id="cd07185">
    <property type="entry name" value="OmpA_C-like"/>
    <property type="match status" value="1"/>
</dbReference>
<dbReference type="Pfam" id="PF00691">
    <property type="entry name" value="OmpA"/>
    <property type="match status" value="1"/>
</dbReference>
<dbReference type="PROSITE" id="PS51123">
    <property type="entry name" value="OMPA_2"/>
    <property type="match status" value="1"/>
</dbReference>
<dbReference type="KEGG" id="mod:AS202_17550"/>
<reference evidence="7 8" key="1">
    <citation type="journal article" date="2016" name="J. Zhejiang Univ. Sci. B">
        <title>Antibiotic resistance mechanisms of Myroides sp.</title>
        <authorList>
            <person name="Hu S."/>
            <person name="Yuan S."/>
            <person name="Qu H."/>
            <person name="Jiang T."/>
            <person name="Zhou Y."/>
            <person name="Wang M."/>
            <person name="Ming D."/>
        </authorList>
    </citation>
    <scope>NUCLEOTIDE SEQUENCE [LARGE SCALE GENOMIC DNA]</scope>
    <source>
        <strain evidence="7 8">PR63039</strain>
    </source>
</reference>
<keyword evidence="2 5" id="KW-0472">Membrane</keyword>
<dbReference type="Gene3D" id="3.30.1330.60">
    <property type="entry name" value="OmpA-like domain"/>
    <property type="match status" value="1"/>
</dbReference>
<dbReference type="SUPFAM" id="SSF103088">
    <property type="entry name" value="OmpA-like"/>
    <property type="match status" value="1"/>
</dbReference>
<protein>
    <recommendedName>
        <fullName evidence="6">OmpA-like domain-containing protein</fullName>
    </recommendedName>
</protein>
<dbReference type="PROSITE" id="PS50005">
    <property type="entry name" value="TPR"/>
    <property type="match status" value="1"/>
</dbReference>
<dbReference type="PRINTS" id="PR01021">
    <property type="entry name" value="OMPADOMAIN"/>
</dbReference>
<feature type="domain" description="OmpA-like" evidence="6">
    <location>
        <begin position="522"/>
        <end position="640"/>
    </location>
</feature>
<feature type="repeat" description="TPR" evidence="4">
    <location>
        <begin position="90"/>
        <end position="123"/>
    </location>
</feature>
<evidence type="ECO:0000256" key="3">
    <source>
        <dbReference type="ARBA" id="ARBA00023237"/>
    </source>
</evidence>
<dbReference type="InterPro" id="IPR006665">
    <property type="entry name" value="OmpA-like"/>
</dbReference>
<evidence type="ECO:0000313" key="7">
    <source>
        <dbReference type="EMBL" id="ALU27844.1"/>
    </source>
</evidence>
<dbReference type="InterPro" id="IPR006664">
    <property type="entry name" value="OMP_bac"/>
</dbReference>
<keyword evidence="4" id="KW-0802">TPR repeat</keyword>
<dbReference type="GO" id="GO:0009279">
    <property type="term" value="C:cell outer membrane"/>
    <property type="evidence" value="ECO:0007669"/>
    <property type="project" value="UniProtKB-SubCell"/>
</dbReference>
<comment type="subcellular location">
    <subcellularLocation>
        <location evidence="1">Cell outer membrane</location>
    </subcellularLocation>
</comment>
<proteinExistence type="predicted"/>
<dbReference type="Gene3D" id="1.25.40.10">
    <property type="entry name" value="Tetratricopeptide repeat domain"/>
    <property type="match status" value="1"/>
</dbReference>
<dbReference type="PANTHER" id="PTHR30329">
    <property type="entry name" value="STATOR ELEMENT OF FLAGELLAR MOTOR COMPLEX"/>
    <property type="match status" value="1"/>
</dbReference>
<evidence type="ECO:0000256" key="5">
    <source>
        <dbReference type="PROSITE-ProRule" id="PRU00473"/>
    </source>
</evidence>
<dbReference type="InterPro" id="IPR036737">
    <property type="entry name" value="OmpA-like_sf"/>
</dbReference>
<dbReference type="Proteomes" id="UP000069030">
    <property type="component" value="Chromosome"/>
</dbReference>
<name>A0AAI8C6F8_9FLAO</name>
<dbReference type="InterPro" id="IPR011042">
    <property type="entry name" value="6-blade_b-propeller_TolB-like"/>
</dbReference>
<evidence type="ECO:0000256" key="4">
    <source>
        <dbReference type="PROSITE-ProRule" id="PRU00339"/>
    </source>
</evidence>
<gene>
    <name evidence="7" type="ORF">AS202_17550</name>
</gene>
<dbReference type="RefSeq" id="WP_006258300.1">
    <property type="nucleotide sequence ID" value="NZ_CP013690.1"/>
</dbReference>
<dbReference type="PANTHER" id="PTHR30329:SF21">
    <property type="entry name" value="LIPOPROTEIN YIAD-RELATED"/>
    <property type="match status" value="1"/>
</dbReference>
<organism evidence="7 8">
    <name type="scientific">Myroides odoratimimus</name>
    <dbReference type="NCBI Taxonomy" id="76832"/>
    <lineage>
        <taxon>Bacteria</taxon>
        <taxon>Pseudomonadati</taxon>
        <taxon>Bacteroidota</taxon>
        <taxon>Flavobacteriia</taxon>
        <taxon>Flavobacteriales</taxon>
        <taxon>Flavobacteriaceae</taxon>
        <taxon>Myroides</taxon>
    </lineage>
</organism>
<evidence type="ECO:0000256" key="2">
    <source>
        <dbReference type="ARBA" id="ARBA00023136"/>
    </source>
</evidence>